<evidence type="ECO:0000256" key="3">
    <source>
        <dbReference type="SAM" id="MobiDB-lite"/>
    </source>
</evidence>
<keyword evidence="4" id="KW-0732">Signal</keyword>
<comment type="caution">
    <text evidence="6">The sequence shown here is derived from an EMBL/GenBank/DDBJ whole genome shotgun (WGS) entry which is preliminary data.</text>
</comment>
<dbReference type="GO" id="GO:0009279">
    <property type="term" value="C:cell outer membrane"/>
    <property type="evidence" value="ECO:0007669"/>
    <property type="project" value="InterPro"/>
</dbReference>
<accession>A0A316HXA1</accession>
<organism evidence="6 7">
    <name type="scientific">Fulvimonas soli</name>
    <dbReference type="NCBI Taxonomy" id="155197"/>
    <lineage>
        <taxon>Bacteria</taxon>
        <taxon>Pseudomonadati</taxon>
        <taxon>Pseudomonadota</taxon>
        <taxon>Gammaproteobacteria</taxon>
        <taxon>Lysobacterales</taxon>
        <taxon>Rhodanobacteraceae</taxon>
        <taxon>Fulvimonas</taxon>
    </lineage>
</organism>
<comment type="similarity">
    <text evidence="1">Belongs to the outer membrane OOP (TC 1.B.6) superfamily. OmpA family.</text>
</comment>
<dbReference type="InterPro" id="IPR011250">
    <property type="entry name" value="OMP/PagP_B-barrel"/>
</dbReference>
<evidence type="ECO:0000259" key="5">
    <source>
        <dbReference type="Pfam" id="PF01389"/>
    </source>
</evidence>
<evidence type="ECO:0000256" key="4">
    <source>
        <dbReference type="SAM" id="SignalP"/>
    </source>
</evidence>
<protein>
    <submittedName>
        <fullName evidence="6">OOP family OmpA-OmpF porin/outer membrane immunogenic protein</fullName>
    </submittedName>
</protein>
<dbReference type="SUPFAM" id="SSF56925">
    <property type="entry name" value="OMPA-like"/>
    <property type="match status" value="1"/>
</dbReference>
<evidence type="ECO:0000313" key="7">
    <source>
        <dbReference type="Proteomes" id="UP000245812"/>
    </source>
</evidence>
<name>A0A316HXA1_9GAMM</name>
<keyword evidence="2" id="KW-0626">Porin</keyword>
<feature type="signal peptide" evidence="4">
    <location>
        <begin position="1"/>
        <end position="22"/>
    </location>
</feature>
<keyword evidence="2" id="KW-0812">Transmembrane</keyword>
<feature type="region of interest" description="Disordered" evidence="3">
    <location>
        <begin position="23"/>
        <end position="49"/>
    </location>
</feature>
<keyword evidence="7" id="KW-1185">Reference proteome</keyword>
<dbReference type="InterPro" id="IPR000498">
    <property type="entry name" value="OmpA-like_TM_dom"/>
</dbReference>
<dbReference type="EMBL" id="QGHC01000008">
    <property type="protein sequence ID" value="PWK85741.1"/>
    <property type="molecule type" value="Genomic_DNA"/>
</dbReference>
<dbReference type="RefSeq" id="WP_109723873.1">
    <property type="nucleotide sequence ID" value="NZ_MSZV01000089.1"/>
</dbReference>
<dbReference type="Gene3D" id="2.40.160.20">
    <property type="match status" value="1"/>
</dbReference>
<dbReference type="GO" id="GO:0015288">
    <property type="term" value="F:porin activity"/>
    <property type="evidence" value="ECO:0007669"/>
    <property type="project" value="UniProtKB-KW"/>
</dbReference>
<evidence type="ECO:0000256" key="2">
    <source>
        <dbReference type="ARBA" id="ARBA00023114"/>
    </source>
</evidence>
<keyword evidence="2" id="KW-0813">Transport</keyword>
<feature type="domain" description="Outer membrane protein OmpA-like transmembrane" evidence="5">
    <location>
        <begin position="54"/>
        <end position="252"/>
    </location>
</feature>
<evidence type="ECO:0000256" key="1">
    <source>
        <dbReference type="ARBA" id="ARBA00005710"/>
    </source>
</evidence>
<dbReference type="OrthoDB" id="5735897at2"/>
<reference evidence="6 7" key="1">
    <citation type="submission" date="2018-05" db="EMBL/GenBank/DDBJ databases">
        <title>Genomic Encyclopedia of Type Strains, Phase IV (KMG-IV): sequencing the most valuable type-strain genomes for metagenomic binning, comparative biology and taxonomic classification.</title>
        <authorList>
            <person name="Goeker M."/>
        </authorList>
    </citation>
    <scope>NUCLEOTIDE SEQUENCE [LARGE SCALE GENOMIC DNA]</scope>
    <source>
        <strain evidence="6 7">DSM 14263</strain>
    </source>
</reference>
<dbReference type="AlphaFoldDB" id="A0A316HXA1"/>
<gene>
    <name evidence="6" type="ORF">C7456_10836</name>
</gene>
<feature type="chain" id="PRO_5016259323" evidence="4">
    <location>
        <begin position="23"/>
        <end position="252"/>
    </location>
</feature>
<keyword evidence="2" id="KW-0406">Ion transport</keyword>
<proteinExistence type="inferred from homology"/>
<dbReference type="Pfam" id="PF01389">
    <property type="entry name" value="OmpA_membrane"/>
    <property type="match status" value="1"/>
</dbReference>
<dbReference type="GO" id="GO:0046930">
    <property type="term" value="C:pore complex"/>
    <property type="evidence" value="ECO:0007669"/>
    <property type="project" value="UniProtKB-KW"/>
</dbReference>
<evidence type="ECO:0000313" key="6">
    <source>
        <dbReference type="EMBL" id="PWK85741.1"/>
    </source>
</evidence>
<sequence>MKKTLFALALASTGLLAVPAFAQDSGSSPQATDTGTATGGGNYQSSQPVGSGNWFIDANVGRTNGSDNGGFGSNASGFNFLHGERGRRTGYGLIGGYRWKVGHDLGLGLEAGYTDLGNFRVKNVFNDDDVNQKKKENALRGWLLGVNGRINLVPQWYLGFHGGYFRANDNNRSYNNSVGQDLHLSSGGRADRGSWYAGIGTGWDISEHFGLGVQYDYFHANAGKIRNDDTGEVRPDLKRSTGIVSLTGEYRF</sequence>
<dbReference type="Proteomes" id="UP000245812">
    <property type="component" value="Unassembled WGS sequence"/>
</dbReference>